<dbReference type="RefSeq" id="WP_306828330.1">
    <property type="nucleotide sequence ID" value="NZ_JAUSRA010000001.1"/>
</dbReference>
<keyword evidence="1" id="KW-0812">Transmembrane</keyword>
<protein>
    <submittedName>
        <fullName evidence="2">Membrane protein implicated in regulation of membrane protease activity</fullName>
    </submittedName>
</protein>
<sequence length="102" mass="10694">MRSAGSNGAPHWTLRLLLHAYPPGARRAEPADTMLMAAALLAVIALAIVTVAVVTVAVVVALLLAAPTGIWALWPAIPAALLLAALLTRSASRRFRRRGPAR</sequence>
<keyword evidence="1" id="KW-1133">Transmembrane helix</keyword>
<keyword evidence="2" id="KW-0378">Hydrolase</keyword>
<dbReference type="EMBL" id="JAUSRA010000001">
    <property type="protein sequence ID" value="MDP9793305.1"/>
    <property type="molecule type" value="Genomic_DNA"/>
</dbReference>
<keyword evidence="3" id="KW-1185">Reference proteome</keyword>
<evidence type="ECO:0000313" key="3">
    <source>
        <dbReference type="Proteomes" id="UP001240984"/>
    </source>
</evidence>
<evidence type="ECO:0000256" key="1">
    <source>
        <dbReference type="SAM" id="Phobius"/>
    </source>
</evidence>
<feature type="transmembrane region" description="Helical" evidence="1">
    <location>
        <begin position="70"/>
        <end position="88"/>
    </location>
</feature>
<gene>
    <name evidence="2" type="ORF">J2S43_001817</name>
</gene>
<proteinExistence type="predicted"/>
<name>A0ABT9MPE8_9ACTN</name>
<evidence type="ECO:0000313" key="2">
    <source>
        <dbReference type="EMBL" id="MDP9793305.1"/>
    </source>
</evidence>
<comment type="caution">
    <text evidence="2">The sequence shown here is derived from an EMBL/GenBank/DDBJ whole genome shotgun (WGS) entry which is preliminary data.</text>
</comment>
<dbReference type="GO" id="GO:0006508">
    <property type="term" value="P:proteolysis"/>
    <property type="evidence" value="ECO:0007669"/>
    <property type="project" value="UniProtKB-KW"/>
</dbReference>
<feature type="transmembrane region" description="Helical" evidence="1">
    <location>
        <begin position="35"/>
        <end position="64"/>
    </location>
</feature>
<reference evidence="2 3" key="1">
    <citation type="submission" date="2023-07" db="EMBL/GenBank/DDBJ databases">
        <title>Sequencing the genomes of 1000 actinobacteria strains.</title>
        <authorList>
            <person name="Klenk H.-P."/>
        </authorList>
    </citation>
    <scope>NUCLEOTIDE SEQUENCE [LARGE SCALE GENOMIC DNA]</scope>
    <source>
        <strain evidence="2 3">DSM 44710</strain>
    </source>
</reference>
<dbReference type="Proteomes" id="UP001240984">
    <property type="component" value="Unassembled WGS sequence"/>
</dbReference>
<keyword evidence="1" id="KW-0472">Membrane</keyword>
<dbReference type="GO" id="GO:0008233">
    <property type="term" value="F:peptidase activity"/>
    <property type="evidence" value="ECO:0007669"/>
    <property type="project" value="UniProtKB-KW"/>
</dbReference>
<accession>A0ABT9MPE8</accession>
<keyword evidence="2" id="KW-0645">Protease</keyword>
<organism evidence="2 3">
    <name type="scientific">Catenuloplanes nepalensis</name>
    <dbReference type="NCBI Taxonomy" id="587533"/>
    <lineage>
        <taxon>Bacteria</taxon>
        <taxon>Bacillati</taxon>
        <taxon>Actinomycetota</taxon>
        <taxon>Actinomycetes</taxon>
        <taxon>Micromonosporales</taxon>
        <taxon>Micromonosporaceae</taxon>
        <taxon>Catenuloplanes</taxon>
    </lineage>
</organism>